<protein>
    <submittedName>
        <fullName evidence="1">20129_t:CDS:1</fullName>
    </submittedName>
</protein>
<name>A0ACA9SKH1_9GLOM</name>
<sequence>NNESIENENSESIENIDNTEDIVINNDVIEKNDGENDIVNEEVTENAIIETIDDDKETYEVIDTLNNSSEAEEIKPYTILSQDDMNIENKTKDTKSIHTGDDENDFDFIDNTVFDSNSSTNLNYDETMDARKPLIVVDSNVEESNEAALTQIKKQSQNEQVITSPMGGVENINVTNEENDDEFVIVNTSN</sequence>
<feature type="non-terminal residue" evidence="1">
    <location>
        <position position="1"/>
    </location>
</feature>
<gene>
    <name evidence="1" type="ORF">RPERSI_LOCUS31818</name>
</gene>
<accession>A0ACA9SKH1</accession>
<keyword evidence="2" id="KW-1185">Reference proteome</keyword>
<reference evidence="1" key="1">
    <citation type="submission" date="2021-06" db="EMBL/GenBank/DDBJ databases">
        <authorList>
            <person name="Kallberg Y."/>
            <person name="Tangrot J."/>
            <person name="Rosling A."/>
        </authorList>
    </citation>
    <scope>NUCLEOTIDE SEQUENCE</scope>
    <source>
        <strain evidence="1">MA461A</strain>
    </source>
</reference>
<proteinExistence type="predicted"/>
<comment type="caution">
    <text evidence="1">The sequence shown here is derived from an EMBL/GenBank/DDBJ whole genome shotgun (WGS) entry which is preliminary data.</text>
</comment>
<dbReference type="EMBL" id="CAJVQC010129936">
    <property type="protein sequence ID" value="CAG8841318.1"/>
    <property type="molecule type" value="Genomic_DNA"/>
</dbReference>
<organism evidence="1 2">
    <name type="scientific">Racocetra persica</name>
    <dbReference type="NCBI Taxonomy" id="160502"/>
    <lineage>
        <taxon>Eukaryota</taxon>
        <taxon>Fungi</taxon>
        <taxon>Fungi incertae sedis</taxon>
        <taxon>Mucoromycota</taxon>
        <taxon>Glomeromycotina</taxon>
        <taxon>Glomeromycetes</taxon>
        <taxon>Diversisporales</taxon>
        <taxon>Gigasporaceae</taxon>
        <taxon>Racocetra</taxon>
    </lineage>
</organism>
<dbReference type="Proteomes" id="UP000789920">
    <property type="component" value="Unassembled WGS sequence"/>
</dbReference>
<evidence type="ECO:0000313" key="2">
    <source>
        <dbReference type="Proteomes" id="UP000789920"/>
    </source>
</evidence>
<evidence type="ECO:0000313" key="1">
    <source>
        <dbReference type="EMBL" id="CAG8841318.1"/>
    </source>
</evidence>